<protein>
    <submittedName>
        <fullName evidence="1">Uncharacterized protein</fullName>
    </submittedName>
</protein>
<keyword evidence="2" id="KW-1185">Reference proteome</keyword>
<dbReference type="Proteomes" id="UP000654075">
    <property type="component" value="Unassembled WGS sequence"/>
</dbReference>
<reference evidence="1" key="1">
    <citation type="submission" date="2021-02" db="EMBL/GenBank/DDBJ databases">
        <authorList>
            <person name="Dougan E. K."/>
            <person name="Rhodes N."/>
            <person name="Thang M."/>
            <person name="Chan C."/>
        </authorList>
    </citation>
    <scope>NUCLEOTIDE SEQUENCE</scope>
</reference>
<dbReference type="EMBL" id="CAJNNV010026863">
    <property type="protein sequence ID" value="CAE8619165.1"/>
    <property type="molecule type" value="Genomic_DNA"/>
</dbReference>
<dbReference type="AlphaFoldDB" id="A0A813G8I1"/>
<sequence>MSTNVFPNLFAQQTRCIVLQGENSDACAGAGDTNLRSLCKLRCCSRFGRSRLCCAHNFPDGRPGSGLVSFEIKLPSSTTSSSESMDFLEQLDEASFGKQQHAEQERAAKALIKEFQKKCSQAAQKGETECWYEDNMFFYKGNFPNDISLMLLDQKLRETFGPNAQT</sequence>
<name>A0A813G8I1_POLGL</name>
<evidence type="ECO:0000313" key="2">
    <source>
        <dbReference type="Proteomes" id="UP000654075"/>
    </source>
</evidence>
<gene>
    <name evidence="1" type="ORF">PGLA1383_LOCUS36761</name>
</gene>
<evidence type="ECO:0000313" key="1">
    <source>
        <dbReference type="EMBL" id="CAE8619165.1"/>
    </source>
</evidence>
<proteinExistence type="predicted"/>
<accession>A0A813G8I1</accession>
<organism evidence="1 2">
    <name type="scientific">Polarella glacialis</name>
    <name type="common">Dinoflagellate</name>
    <dbReference type="NCBI Taxonomy" id="89957"/>
    <lineage>
        <taxon>Eukaryota</taxon>
        <taxon>Sar</taxon>
        <taxon>Alveolata</taxon>
        <taxon>Dinophyceae</taxon>
        <taxon>Suessiales</taxon>
        <taxon>Suessiaceae</taxon>
        <taxon>Polarella</taxon>
    </lineage>
</organism>
<comment type="caution">
    <text evidence="1">The sequence shown here is derived from an EMBL/GenBank/DDBJ whole genome shotgun (WGS) entry which is preliminary data.</text>
</comment>